<dbReference type="PANTHER" id="PTHR38113">
    <property type="match status" value="1"/>
</dbReference>
<dbReference type="Pfam" id="PF10056">
    <property type="entry name" value="DUF2293"/>
    <property type="match status" value="1"/>
</dbReference>
<feature type="compositionally biased region" description="Basic and acidic residues" evidence="1">
    <location>
        <begin position="23"/>
        <end position="32"/>
    </location>
</feature>
<evidence type="ECO:0000313" key="4">
    <source>
        <dbReference type="Proteomes" id="UP000799538"/>
    </source>
</evidence>
<feature type="region of interest" description="Disordered" evidence="1">
    <location>
        <begin position="285"/>
        <end position="305"/>
    </location>
</feature>
<feature type="compositionally biased region" description="Basic residues" evidence="1">
    <location>
        <begin position="36"/>
        <end position="46"/>
    </location>
</feature>
<dbReference type="PANTHER" id="PTHR38113:SF1">
    <property type="entry name" value="DUF2293 DOMAIN-CONTAINING PROTEIN"/>
    <property type="match status" value="1"/>
</dbReference>
<evidence type="ECO:0000313" key="3">
    <source>
        <dbReference type="EMBL" id="KAF2223093.1"/>
    </source>
</evidence>
<feature type="compositionally biased region" description="Basic and acidic residues" evidence="1">
    <location>
        <begin position="575"/>
        <end position="584"/>
    </location>
</feature>
<feature type="compositionally biased region" description="Pro residues" evidence="1">
    <location>
        <begin position="415"/>
        <end position="426"/>
    </location>
</feature>
<feature type="compositionally biased region" description="Basic residues" evidence="1">
    <location>
        <begin position="565"/>
        <end position="574"/>
    </location>
</feature>
<feature type="compositionally biased region" description="Pro residues" evidence="1">
    <location>
        <begin position="630"/>
        <end position="645"/>
    </location>
</feature>
<dbReference type="InterPro" id="IPR018744">
    <property type="entry name" value="DUF2293"/>
</dbReference>
<feature type="compositionally biased region" description="Polar residues" evidence="1">
    <location>
        <begin position="392"/>
        <end position="413"/>
    </location>
</feature>
<protein>
    <recommendedName>
        <fullName evidence="2">DUF2293 domain-containing protein</fullName>
    </recommendedName>
</protein>
<feature type="region of interest" description="Disordered" evidence="1">
    <location>
        <begin position="1"/>
        <end position="57"/>
    </location>
</feature>
<evidence type="ECO:0000259" key="2">
    <source>
        <dbReference type="Pfam" id="PF10056"/>
    </source>
</evidence>
<organism evidence="3 4">
    <name type="scientific">Elsinoe ampelina</name>
    <dbReference type="NCBI Taxonomy" id="302913"/>
    <lineage>
        <taxon>Eukaryota</taxon>
        <taxon>Fungi</taxon>
        <taxon>Dikarya</taxon>
        <taxon>Ascomycota</taxon>
        <taxon>Pezizomycotina</taxon>
        <taxon>Dothideomycetes</taxon>
        <taxon>Dothideomycetidae</taxon>
        <taxon>Myriangiales</taxon>
        <taxon>Elsinoaceae</taxon>
        <taxon>Elsinoe</taxon>
    </lineage>
</organism>
<feature type="compositionally biased region" description="Polar residues" evidence="1">
    <location>
        <begin position="362"/>
        <end position="383"/>
    </location>
</feature>
<dbReference type="EMBL" id="ML992507">
    <property type="protein sequence ID" value="KAF2223093.1"/>
    <property type="molecule type" value="Genomic_DNA"/>
</dbReference>
<dbReference type="Proteomes" id="UP000799538">
    <property type="component" value="Unassembled WGS sequence"/>
</dbReference>
<sequence>MARIRAASAENVVSAVARRHKGQDKNSLHDNIRNNTARKTKSKTKYPKSNPEKPPPGYSFLVVGYPDVAERCRVISSERGVDFRQISANPKDVGQRGRHSNIAKHLHRLGYHIRTDIFDEAVEELGYRIDDDGRKLVKVEVAQGMEDYERIAKKFGVDIKEENARKAAKEDARKVQATIKELFPFIPEDEAEVIFSRAWQKGSQNVGRARTMDLGRKVQLAVAAHIRHEHTAYDSLLNARVPWLECRKAVEADCLRKIIEWRGDDPEALLGEAYQGVLEDTLIMTEDETPAERSEPDRYADNEDSTDDSIIIENNPAAAVAEIEQPPTAYESGTDFYQPHIVPRRSMDEGKRRSAFLAKYQQARSQTPQYQKQPNAYNDQNDYAPSHRPHPQIQSPVYTSHARQTYHQHTATNPPYSPAYAPPQPVPAYHQPHYSQPTMAMPPPPPSHDVERPEPPPSPTLLEPATHELLPLSTESAKMSQRSRSTVPSYSAPAHIPQPPSYQSALPIAQNHNYDDDDDAYEPPSAARSQQYESHGRAGLSEASPYAHNPTLEDDGFTVIKATKKLSRKGRARQKALEKQARMQRKAEILYEDAEEDEYDPAQALVRVSDRASLRPLPSVEHHAQQPQYYVPPPPPPAPRQPVPSTPLYDRPTPLPHHGAPALIQPSQRVQYHPPPPPLVPMLQFAPAPPVYQHPVQHYQYAPHPPPLPPPPPQYYHQPVPGYDHAYYQR</sequence>
<feature type="compositionally biased region" description="Polar residues" evidence="1">
    <location>
        <begin position="473"/>
        <end position="489"/>
    </location>
</feature>
<feature type="domain" description="DUF2293" evidence="2">
    <location>
        <begin position="179"/>
        <end position="262"/>
    </location>
</feature>
<feature type="region of interest" description="Disordered" evidence="1">
    <location>
        <begin position="616"/>
        <end position="678"/>
    </location>
</feature>
<evidence type="ECO:0000256" key="1">
    <source>
        <dbReference type="SAM" id="MobiDB-lite"/>
    </source>
</evidence>
<proteinExistence type="predicted"/>
<feature type="region of interest" description="Disordered" evidence="1">
    <location>
        <begin position="697"/>
        <end position="721"/>
    </location>
</feature>
<name>A0A6A6GC04_9PEZI</name>
<feature type="compositionally biased region" description="Low complexity" evidence="1">
    <location>
        <begin position="1"/>
        <end position="16"/>
    </location>
</feature>
<accession>A0A6A6GC04</accession>
<gene>
    <name evidence="3" type="ORF">BDZ85DRAFT_262965</name>
</gene>
<feature type="compositionally biased region" description="Basic and acidic residues" evidence="1">
    <location>
        <begin position="290"/>
        <end position="301"/>
    </location>
</feature>
<feature type="compositionally biased region" description="Pro residues" evidence="1">
    <location>
        <begin position="703"/>
        <end position="714"/>
    </location>
</feature>
<reference evidence="4" key="1">
    <citation type="journal article" date="2020" name="Stud. Mycol.">
        <title>101 Dothideomycetes genomes: A test case for predicting lifestyles and emergence of pathogens.</title>
        <authorList>
            <person name="Haridas S."/>
            <person name="Albert R."/>
            <person name="Binder M."/>
            <person name="Bloem J."/>
            <person name="LaButti K."/>
            <person name="Salamov A."/>
            <person name="Andreopoulos B."/>
            <person name="Baker S."/>
            <person name="Barry K."/>
            <person name="Bills G."/>
            <person name="Bluhm B."/>
            <person name="Cannon C."/>
            <person name="Castanera R."/>
            <person name="Culley D."/>
            <person name="Daum C."/>
            <person name="Ezra D."/>
            <person name="Gonzalez J."/>
            <person name="Henrissat B."/>
            <person name="Kuo A."/>
            <person name="Liang C."/>
            <person name="Lipzen A."/>
            <person name="Lutzoni F."/>
            <person name="Magnuson J."/>
            <person name="Mondo S."/>
            <person name="Nolan M."/>
            <person name="Ohm R."/>
            <person name="Pangilinan J."/>
            <person name="Park H.-J."/>
            <person name="Ramirez L."/>
            <person name="Alfaro M."/>
            <person name="Sun H."/>
            <person name="Tritt A."/>
            <person name="Yoshinaga Y."/>
            <person name="Zwiers L.-H."/>
            <person name="Turgeon B."/>
            <person name="Goodwin S."/>
            <person name="Spatafora J."/>
            <person name="Crous P."/>
            <person name="Grigoriev I."/>
        </authorList>
    </citation>
    <scope>NUCLEOTIDE SEQUENCE [LARGE SCALE GENOMIC DNA]</scope>
    <source>
        <strain evidence="4">CECT 20119</strain>
    </source>
</reference>
<feature type="region of interest" description="Disordered" evidence="1">
    <location>
        <begin position="360"/>
        <end position="558"/>
    </location>
</feature>
<feature type="region of interest" description="Disordered" evidence="1">
    <location>
        <begin position="565"/>
        <end position="584"/>
    </location>
</feature>
<dbReference type="AlphaFoldDB" id="A0A6A6GC04"/>
<keyword evidence="4" id="KW-1185">Reference proteome</keyword>
<dbReference type="OrthoDB" id="5288828at2759"/>